<evidence type="ECO:0000256" key="2">
    <source>
        <dbReference type="ARBA" id="ARBA00022729"/>
    </source>
</evidence>
<keyword evidence="6" id="KW-0325">Glycoprotein</keyword>
<dbReference type="Proteomes" id="UP000265140">
    <property type="component" value="Chromosome 11"/>
</dbReference>
<dbReference type="GO" id="GO:0006508">
    <property type="term" value="P:proteolysis"/>
    <property type="evidence" value="ECO:0007669"/>
    <property type="project" value="UniProtKB-KW"/>
</dbReference>
<evidence type="ECO:0000256" key="6">
    <source>
        <dbReference type="ARBA" id="ARBA00023180"/>
    </source>
</evidence>
<dbReference type="InParanoid" id="A0A3P8XXI0"/>
<keyword evidence="1 7" id="KW-0645">Protease</keyword>
<keyword evidence="3 7" id="KW-0378">Hydrolase</keyword>
<dbReference type="Bgee" id="ENSELUG00000033545">
    <property type="expression patterns" value="Expressed in testis"/>
</dbReference>
<evidence type="ECO:0000256" key="4">
    <source>
        <dbReference type="ARBA" id="ARBA00022825"/>
    </source>
</evidence>
<evidence type="ECO:0000256" key="7">
    <source>
        <dbReference type="RuleBase" id="RU363034"/>
    </source>
</evidence>
<dbReference type="SUPFAM" id="SSF50494">
    <property type="entry name" value="Trypsin-like serine proteases"/>
    <property type="match status" value="1"/>
</dbReference>
<dbReference type="GeneTree" id="ENSGT00940000163852"/>
<dbReference type="PROSITE" id="PS50240">
    <property type="entry name" value="TRYPSIN_DOM"/>
    <property type="match status" value="1"/>
</dbReference>
<dbReference type="PROSITE" id="PS00134">
    <property type="entry name" value="TRYPSIN_HIS"/>
    <property type="match status" value="1"/>
</dbReference>
<reference evidence="9" key="3">
    <citation type="submission" date="2025-08" db="UniProtKB">
        <authorList>
            <consortium name="Ensembl"/>
        </authorList>
    </citation>
    <scope>IDENTIFICATION</scope>
</reference>
<dbReference type="InterPro" id="IPR009003">
    <property type="entry name" value="Peptidase_S1_PA"/>
</dbReference>
<dbReference type="OMA" id="HSQANVC"/>
<dbReference type="InterPro" id="IPR001254">
    <property type="entry name" value="Trypsin_dom"/>
</dbReference>
<organism evidence="9 10">
    <name type="scientific">Esox lucius</name>
    <name type="common">Northern pike</name>
    <dbReference type="NCBI Taxonomy" id="8010"/>
    <lineage>
        <taxon>Eukaryota</taxon>
        <taxon>Metazoa</taxon>
        <taxon>Chordata</taxon>
        <taxon>Craniata</taxon>
        <taxon>Vertebrata</taxon>
        <taxon>Euteleostomi</taxon>
        <taxon>Actinopterygii</taxon>
        <taxon>Neopterygii</taxon>
        <taxon>Teleostei</taxon>
        <taxon>Protacanthopterygii</taxon>
        <taxon>Esociformes</taxon>
        <taxon>Esocidae</taxon>
        <taxon>Esox</taxon>
    </lineage>
</organism>
<keyword evidence="2" id="KW-0732">Signal</keyword>
<dbReference type="InterPro" id="IPR001314">
    <property type="entry name" value="Peptidase_S1A"/>
</dbReference>
<dbReference type="Ensembl" id="ENSELUT00000006226.3">
    <property type="protein sequence ID" value="ENSELUP00000008044.1"/>
    <property type="gene ID" value="ENSELUG00000033545.2"/>
</dbReference>
<dbReference type="PROSITE" id="PS00135">
    <property type="entry name" value="TRYPSIN_SER"/>
    <property type="match status" value="1"/>
</dbReference>
<evidence type="ECO:0000313" key="9">
    <source>
        <dbReference type="Ensembl" id="ENSELUP00000008044.1"/>
    </source>
</evidence>
<dbReference type="InterPro" id="IPR033116">
    <property type="entry name" value="TRYPSIN_SER"/>
</dbReference>
<dbReference type="GO" id="GO:0004252">
    <property type="term" value="F:serine-type endopeptidase activity"/>
    <property type="evidence" value="ECO:0007669"/>
    <property type="project" value="InterPro"/>
</dbReference>
<accession>A0A3P8XXI0</accession>
<dbReference type="Gene3D" id="2.40.10.10">
    <property type="entry name" value="Trypsin-like serine proteases"/>
    <property type="match status" value="1"/>
</dbReference>
<feature type="domain" description="Peptidase S1" evidence="8">
    <location>
        <begin position="18"/>
        <end position="253"/>
    </location>
</feature>
<evidence type="ECO:0000313" key="10">
    <source>
        <dbReference type="Proteomes" id="UP000265140"/>
    </source>
</evidence>
<keyword evidence="5" id="KW-1015">Disulfide bond</keyword>
<reference evidence="10" key="1">
    <citation type="journal article" date="2014" name="PLoS ONE">
        <title>The genome and linkage map of the northern pike (Esox lucius): conserved synteny revealed between the salmonid sister group and the Neoteleostei.</title>
        <authorList>
            <person name="Rondeau E.B."/>
            <person name="Minkley D.R."/>
            <person name="Leong J.S."/>
            <person name="Messmer A.M."/>
            <person name="Jantzen J.R."/>
            <person name="von Schalburg K.R."/>
            <person name="Lemon C."/>
            <person name="Bird N.H."/>
            <person name="Koop B.F."/>
        </authorList>
    </citation>
    <scope>NUCLEOTIDE SEQUENCE</scope>
</reference>
<dbReference type="SMART" id="SM00020">
    <property type="entry name" value="Tryp_SPc"/>
    <property type="match status" value="1"/>
</dbReference>
<evidence type="ECO:0000256" key="5">
    <source>
        <dbReference type="ARBA" id="ARBA00023157"/>
    </source>
</evidence>
<dbReference type="CDD" id="cd00190">
    <property type="entry name" value="Tryp_SPc"/>
    <property type="match status" value="1"/>
</dbReference>
<dbReference type="InterPro" id="IPR043504">
    <property type="entry name" value="Peptidase_S1_PA_chymotrypsin"/>
</dbReference>
<sequence length="301" mass="32398">MTILSSPVCGTASLNPKIVGGQAAVPGSWPWQVSLHGPNELHFCGGSLIAKHWVLTAAHCFTSTNTSGLLIYLGLNNLQSSKPKEMSRMVSQIICHPNYNTETLDNDLCLLKLSSSVTFNEYIRPVCLAAEGSTFYNGTTSWITGWGDIHFNVSLPSPQTLQEVSLPIVGNKQCTCLFADVTPITNNMLCAGLLAGGKDSCQGDSGGSMVIKQGQVWVQAGIVSFGIGCGQADFPGVYTRVSQYQNWINSQIRTNRPGFVTFISGESDTDLNVTCGARSSGTTFFLFFSLLFLNFLSQGMH</sequence>
<reference evidence="9" key="4">
    <citation type="submission" date="2025-09" db="UniProtKB">
        <authorList>
            <consortium name="Ensembl"/>
        </authorList>
    </citation>
    <scope>IDENTIFICATION</scope>
</reference>
<dbReference type="PANTHER" id="PTHR24253:SF144">
    <property type="entry name" value="CHYMOTRYPSIN-LIKE PROTEASE CTRL-1-RELATED"/>
    <property type="match status" value="1"/>
</dbReference>
<keyword evidence="4 7" id="KW-0720">Serine protease</keyword>
<evidence type="ECO:0000256" key="1">
    <source>
        <dbReference type="ARBA" id="ARBA00022670"/>
    </source>
</evidence>
<keyword evidence="10" id="KW-1185">Reference proteome</keyword>
<protein>
    <recommendedName>
        <fullName evidence="8">Peptidase S1 domain-containing protein</fullName>
    </recommendedName>
</protein>
<proteinExistence type="predicted"/>
<dbReference type="PANTHER" id="PTHR24253">
    <property type="entry name" value="TRANSMEMBRANE PROTEASE SERINE"/>
    <property type="match status" value="1"/>
</dbReference>
<dbReference type="FunFam" id="2.40.10.10:FF:000057">
    <property type="entry name" value="Zgc:100868"/>
    <property type="match status" value="1"/>
</dbReference>
<evidence type="ECO:0000259" key="8">
    <source>
        <dbReference type="PROSITE" id="PS50240"/>
    </source>
</evidence>
<dbReference type="PRINTS" id="PR00722">
    <property type="entry name" value="CHYMOTRYPSIN"/>
</dbReference>
<name>A0A3P8XXI0_ESOLU</name>
<dbReference type="AlphaFoldDB" id="A0A3P8XXI0"/>
<dbReference type="InterPro" id="IPR018114">
    <property type="entry name" value="TRYPSIN_HIS"/>
</dbReference>
<evidence type="ECO:0000256" key="3">
    <source>
        <dbReference type="ARBA" id="ARBA00022801"/>
    </source>
</evidence>
<dbReference type="Pfam" id="PF00089">
    <property type="entry name" value="Trypsin"/>
    <property type="match status" value="1"/>
</dbReference>
<reference evidence="9" key="2">
    <citation type="submission" date="2020-02" db="EMBL/GenBank/DDBJ databases">
        <title>Esox lucius (northern pike) genome, fEsoLuc1, primary haplotype.</title>
        <authorList>
            <person name="Myers G."/>
            <person name="Karagic N."/>
            <person name="Meyer A."/>
            <person name="Pippel M."/>
            <person name="Reichard M."/>
            <person name="Winkler S."/>
            <person name="Tracey A."/>
            <person name="Sims Y."/>
            <person name="Howe K."/>
            <person name="Rhie A."/>
            <person name="Formenti G."/>
            <person name="Durbin R."/>
            <person name="Fedrigo O."/>
            <person name="Jarvis E.D."/>
        </authorList>
    </citation>
    <scope>NUCLEOTIDE SEQUENCE [LARGE SCALE GENOMIC DNA]</scope>
</reference>